<accession>A0ACB7RYJ2</accession>
<dbReference type="Proteomes" id="UP000821845">
    <property type="component" value="Chromosome 6"/>
</dbReference>
<name>A0ACB7RYJ2_HYAAI</name>
<gene>
    <name evidence="1" type="ORF">HPB50_008424</name>
</gene>
<proteinExistence type="predicted"/>
<evidence type="ECO:0000313" key="2">
    <source>
        <dbReference type="Proteomes" id="UP000821845"/>
    </source>
</evidence>
<dbReference type="EMBL" id="CM023486">
    <property type="protein sequence ID" value="KAH6927766.1"/>
    <property type="molecule type" value="Genomic_DNA"/>
</dbReference>
<protein>
    <submittedName>
        <fullName evidence="1">Uncharacterized protein</fullName>
    </submittedName>
</protein>
<comment type="caution">
    <text evidence="1">The sequence shown here is derived from an EMBL/GenBank/DDBJ whole genome shotgun (WGS) entry which is preliminary data.</text>
</comment>
<evidence type="ECO:0000313" key="1">
    <source>
        <dbReference type="EMBL" id="KAH6927766.1"/>
    </source>
</evidence>
<reference evidence="1" key="1">
    <citation type="submission" date="2020-05" db="EMBL/GenBank/DDBJ databases">
        <title>Large-scale comparative analyses of tick genomes elucidate their genetic diversity and vector capacities.</title>
        <authorList>
            <person name="Jia N."/>
            <person name="Wang J."/>
            <person name="Shi W."/>
            <person name="Du L."/>
            <person name="Sun Y."/>
            <person name="Zhan W."/>
            <person name="Jiang J."/>
            <person name="Wang Q."/>
            <person name="Zhang B."/>
            <person name="Ji P."/>
            <person name="Sakyi L.B."/>
            <person name="Cui X."/>
            <person name="Yuan T."/>
            <person name="Jiang B."/>
            <person name="Yang W."/>
            <person name="Lam T.T.-Y."/>
            <person name="Chang Q."/>
            <person name="Ding S."/>
            <person name="Wang X."/>
            <person name="Zhu J."/>
            <person name="Ruan X."/>
            <person name="Zhao L."/>
            <person name="Wei J."/>
            <person name="Que T."/>
            <person name="Du C."/>
            <person name="Cheng J."/>
            <person name="Dai P."/>
            <person name="Han X."/>
            <person name="Huang E."/>
            <person name="Gao Y."/>
            <person name="Liu J."/>
            <person name="Shao H."/>
            <person name="Ye R."/>
            <person name="Li L."/>
            <person name="Wei W."/>
            <person name="Wang X."/>
            <person name="Wang C."/>
            <person name="Yang T."/>
            <person name="Huo Q."/>
            <person name="Li W."/>
            <person name="Guo W."/>
            <person name="Chen H."/>
            <person name="Zhou L."/>
            <person name="Ni X."/>
            <person name="Tian J."/>
            <person name="Zhou Y."/>
            <person name="Sheng Y."/>
            <person name="Liu T."/>
            <person name="Pan Y."/>
            <person name="Xia L."/>
            <person name="Li J."/>
            <person name="Zhao F."/>
            <person name="Cao W."/>
        </authorList>
    </citation>
    <scope>NUCLEOTIDE SEQUENCE</scope>
    <source>
        <strain evidence="1">Hyas-2018</strain>
    </source>
</reference>
<sequence length="183" mass="20151">MAGGANTASLTLGLAHAPPPVLHWAWLQGARLRPRAYPTSNIVRTLEHVSTWTIRFGERSVRLVSHLPTEEQPEEPGCLPTQEVADPFRALTLQDRHPSEPTTEYTVKERRCLCTLCGVPEIHHRTHIDRSLHAAGHRRPCASASALARSHIRSSGRASLHPRSPAGPSNTPTTTTRRDNTGH</sequence>
<keyword evidence="2" id="KW-1185">Reference proteome</keyword>
<organism evidence="1 2">
    <name type="scientific">Hyalomma asiaticum</name>
    <name type="common">Tick</name>
    <dbReference type="NCBI Taxonomy" id="266040"/>
    <lineage>
        <taxon>Eukaryota</taxon>
        <taxon>Metazoa</taxon>
        <taxon>Ecdysozoa</taxon>
        <taxon>Arthropoda</taxon>
        <taxon>Chelicerata</taxon>
        <taxon>Arachnida</taxon>
        <taxon>Acari</taxon>
        <taxon>Parasitiformes</taxon>
        <taxon>Ixodida</taxon>
        <taxon>Ixodoidea</taxon>
        <taxon>Ixodidae</taxon>
        <taxon>Hyalomminae</taxon>
        <taxon>Hyalomma</taxon>
    </lineage>
</organism>